<evidence type="ECO:0000256" key="1">
    <source>
        <dbReference type="SAM" id="SignalP"/>
    </source>
</evidence>
<protein>
    <submittedName>
        <fullName evidence="2">Uncharacterized protein</fullName>
    </submittedName>
</protein>
<feature type="chain" id="PRO_5018012484" evidence="1">
    <location>
        <begin position="24"/>
        <end position="76"/>
    </location>
</feature>
<dbReference type="AlphaFoldDB" id="A0A3M7PV50"/>
<evidence type="ECO:0000313" key="3">
    <source>
        <dbReference type="Proteomes" id="UP000276133"/>
    </source>
</evidence>
<evidence type="ECO:0000313" key="2">
    <source>
        <dbReference type="EMBL" id="RNA02950.1"/>
    </source>
</evidence>
<dbReference type="EMBL" id="REGN01008700">
    <property type="protein sequence ID" value="RNA02950.1"/>
    <property type="molecule type" value="Genomic_DNA"/>
</dbReference>
<keyword evidence="1" id="KW-0732">Signal</keyword>
<reference evidence="2 3" key="1">
    <citation type="journal article" date="2018" name="Sci. Rep.">
        <title>Genomic signatures of local adaptation to the degree of environmental predictability in rotifers.</title>
        <authorList>
            <person name="Franch-Gras L."/>
            <person name="Hahn C."/>
            <person name="Garcia-Roger E.M."/>
            <person name="Carmona M.J."/>
            <person name="Serra M."/>
            <person name="Gomez A."/>
        </authorList>
    </citation>
    <scope>NUCLEOTIDE SEQUENCE [LARGE SCALE GENOMIC DNA]</scope>
    <source>
        <strain evidence="2">HYR1</strain>
    </source>
</reference>
<name>A0A3M7PV50_BRAPC</name>
<keyword evidence="3" id="KW-1185">Reference proteome</keyword>
<feature type="signal peptide" evidence="1">
    <location>
        <begin position="1"/>
        <end position="23"/>
    </location>
</feature>
<comment type="caution">
    <text evidence="2">The sequence shown here is derived from an EMBL/GenBank/DDBJ whole genome shotgun (WGS) entry which is preliminary data.</text>
</comment>
<gene>
    <name evidence="2" type="ORF">BpHYR1_051322</name>
</gene>
<accession>A0A3M7PV50</accession>
<sequence>MIKLKFFLIAIFILTVLKKFSRTCSTASQNSSCMKTDLNYFQSPNYHYKSDINRIYLLKNIKKEHILFYTWIDNEI</sequence>
<dbReference type="Proteomes" id="UP000276133">
    <property type="component" value="Unassembled WGS sequence"/>
</dbReference>
<proteinExistence type="predicted"/>
<organism evidence="2 3">
    <name type="scientific">Brachionus plicatilis</name>
    <name type="common">Marine rotifer</name>
    <name type="synonym">Brachionus muelleri</name>
    <dbReference type="NCBI Taxonomy" id="10195"/>
    <lineage>
        <taxon>Eukaryota</taxon>
        <taxon>Metazoa</taxon>
        <taxon>Spiralia</taxon>
        <taxon>Gnathifera</taxon>
        <taxon>Rotifera</taxon>
        <taxon>Eurotatoria</taxon>
        <taxon>Monogononta</taxon>
        <taxon>Pseudotrocha</taxon>
        <taxon>Ploima</taxon>
        <taxon>Brachionidae</taxon>
        <taxon>Brachionus</taxon>
    </lineage>
</organism>